<dbReference type="Gene3D" id="3.40.50.300">
    <property type="entry name" value="P-loop containing nucleotide triphosphate hydrolases"/>
    <property type="match status" value="3"/>
</dbReference>
<gene>
    <name evidence="9" type="ORF">GGR41_001447</name>
</gene>
<organism evidence="9 10">
    <name type="scientific">Paenalcaligenes hominis</name>
    <dbReference type="NCBI Taxonomy" id="643674"/>
    <lineage>
        <taxon>Bacteria</taxon>
        <taxon>Pseudomonadati</taxon>
        <taxon>Pseudomonadota</taxon>
        <taxon>Betaproteobacteria</taxon>
        <taxon>Burkholderiales</taxon>
        <taxon>Alcaligenaceae</taxon>
        <taxon>Paenalcaligenes</taxon>
    </lineage>
</organism>
<evidence type="ECO:0000313" key="10">
    <source>
        <dbReference type="Proteomes" id="UP000783934"/>
    </source>
</evidence>
<dbReference type="InterPro" id="IPR047187">
    <property type="entry name" value="SF1_C_Upf1"/>
</dbReference>
<evidence type="ECO:0000313" key="9">
    <source>
        <dbReference type="EMBL" id="NJB65198.1"/>
    </source>
</evidence>
<comment type="caution">
    <text evidence="9">The sequence shown here is derived from an EMBL/GenBank/DDBJ whole genome shotgun (WGS) entry which is preliminary data.</text>
</comment>
<reference evidence="9 10" key="1">
    <citation type="submission" date="2020-03" db="EMBL/GenBank/DDBJ databases">
        <title>Genomic Encyclopedia of Type Strains, Phase IV (KMG-IV): sequencing the most valuable type-strain genomes for metagenomic binning, comparative biology and taxonomic classification.</title>
        <authorList>
            <person name="Goeker M."/>
        </authorList>
    </citation>
    <scope>NUCLEOTIDE SEQUENCE [LARGE SCALE GENOMIC DNA]</scope>
    <source>
        <strain evidence="9 10">DSM 26613</strain>
    </source>
</reference>
<dbReference type="EMBL" id="JAATIZ010000003">
    <property type="protein sequence ID" value="NJB65198.1"/>
    <property type="molecule type" value="Genomic_DNA"/>
</dbReference>
<sequence length="1094" mass="123168">MKGLVKSLLHRLFDRQSAISTVEPKPTSPTNATVTLPHASNNVAPLSAADCERVLNYWLDTELFDLPECPFDTRKGIISQPADEFKATWGQTAIEQIAAQQIPITDKSRLLIMFQCHRAGYLARDHEKHPNYIVPRTYLVAQAMIPQWDPAEKTLTWLRSDEDEDITLNLATMRTLYRRCRSSVPAHMSLPQWVEARIASIETKLHSHLGGPDSPPLSSEELQTRIIEINRELADEFWPDEQARDYMLQHCQPLESGYMAEQDKPHQLSSGAITFRWRFCYYPDEIESKQLGPFFVKDLEHAINLLSSNGFDGLSQPLSHYLAGQPEQVKVTAAVNQGDFFVPHTRALLPGRWPENPRYGLSLLQAFAVNVARHSDHPPPIVAVNGPPGTGKTTLLKDIIADHFVARTHALSQVCDQPDWFSNATHLNVIMQHSLLVASSNNKAVENISKELPALGQLDELFAQQTTHFRHLTPDSDWGLFCAVLGNSSNRNAFKALLKKVSDHIKFINDRYKLNLFYSELQKAGAQKAPQIVTQFVRQWQERNQLLDLTSDIQLCPAYQKYNTFFVAFTDHLQQIEAHKLTLESFASSFTDLDETQWEESLAALDAFKRQWFAKKLYQPHSDKKLNTAKHDFLSRYQVFNDPQAESAAFWEMHPEQNLISARSYAPNPDESPEAAEQRLQKSSPFASEKLNRHRSEMFASALRLNEALLEHSSTQFSAHWENLNQLIDGRLETNETVPHHQQLWALLFLFFPVISSSLSSIENQFKLMQKTGGFGLAMIDEAGQAVNYHVVGLLQRCRQAIFVGDPIQLEPVVTLPPSLDRAIARDFIAVSAQDGVQEWGDPYLVSASSAQSLADRAGRFMAQIGERNVGIPLLVHRRCTNPMFSIANKIAYDNTMVMASQSFSWPALPSGWIHVEESPASISKPGYSNTAEATTALKIVEFLVKSHPNMVAGGVYVITPFSKMRTELQTHAEKLLRQPEHQLWMQQALGTERAATAEAKHFVHENIGTVHTFQGKEASTVILCLAASSVRKNTGGISWVNSKPNLLNVAVTRAKHHLFVVGNYTDWAQGPLSSELQNTGMRYFDGVEKLIQQ</sequence>
<evidence type="ECO:0000256" key="1">
    <source>
        <dbReference type="ARBA" id="ARBA00007913"/>
    </source>
</evidence>
<evidence type="ECO:0000256" key="5">
    <source>
        <dbReference type="ARBA" id="ARBA00022840"/>
    </source>
</evidence>
<dbReference type="SUPFAM" id="SSF52540">
    <property type="entry name" value="P-loop containing nucleoside triphosphate hydrolases"/>
    <property type="match status" value="2"/>
</dbReference>
<evidence type="ECO:0000256" key="6">
    <source>
        <dbReference type="SAM" id="MobiDB-lite"/>
    </source>
</evidence>
<dbReference type="PANTHER" id="PTHR43788:SF8">
    <property type="entry name" value="DNA-BINDING PROTEIN SMUBP-2"/>
    <property type="match status" value="1"/>
</dbReference>
<keyword evidence="2" id="KW-0547">Nucleotide-binding</keyword>
<dbReference type="Proteomes" id="UP000783934">
    <property type="component" value="Unassembled WGS sequence"/>
</dbReference>
<dbReference type="InterPro" id="IPR027417">
    <property type="entry name" value="P-loop_NTPase"/>
</dbReference>
<keyword evidence="3" id="KW-0378">Hydrolase</keyword>
<evidence type="ECO:0000256" key="4">
    <source>
        <dbReference type="ARBA" id="ARBA00022806"/>
    </source>
</evidence>
<name>A0ABX0WR12_9BURK</name>
<evidence type="ECO:0008006" key="11">
    <source>
        <dbReference type="Google" id="ProtNLM"/>
    </source>
</evidence>
<protein>
    <recommendedName>
        <fullName evidence="11">DNA2/NAM7 helicase-like C-terminal domain-containing protein</fullName>
    </recommendedName>
</protein>
<dbReference type="PANTHER" id="PTHR43788">
    <property type="entry name" value="DNA2/NAM7 HELICASE FAMILY MEMBER"/>
    <property type="match status" value="1"/>
</dbReference>
<dbReference type="InterPro" id="IPR050534">
    <property type="entry name" value="Coronavir_polyprotein_1ab"/>
</dbReference>
<keyword evidence="10" id="KW-1185">Reference proteome</keyword>
<evidence type="ECO:0000256" key="2">
    <source>
        <dbReference type="ARBA" id="ARBA00022741"/>
    </source>
</evidence>
<accession>A0ABX0WR12</accession>
<evidence type="ECO:0000256" key="3">
    <source>
        <dbReference type="ARBA" id="ARBA00022801"/>
    </source>
</evidence>
<comment type="similarity">
    <text evidence="1">Belongs to the DNA2/NAM7 helicase family.</text>
</comment>
<dbReference type="Pfam" id="PF13086">
    <property type="entry name" value="AAA_11"/>
    <property type="match status" value="1"/>
</dbReference>
<feature type="region of interest" description="Disordered" evidence="6">
    <location>
        <begin position="663"/>
        <end position="687"/>
    </location>
</feature>
<dbReference type="Pfam" id="PF13087">
    <property type="entry name" value="AAA_12"/>
    <property type="match status" value="1"/>
</dbReference>
<keyword evidence="5" id="KW-0067">ATP-binding</keyword>
<feature type="domain" description="DNA2/NAM7 helicase-like C-terminal" evidence="8">
    <location>
        <begin position="901"/>
        <end position="1064"/>
    </location>
</feature>
<dbReference type="CDD" id="cd18808">
    <property type="entry name" value="SF1_C_Upf1"/>
    <property type="match status" value="1"/>
</dbReference>
<dbReference type="InterPro" id="IPR041677">
    <property type="entry name" value="DNA2/NAM7_AAA_11"/>
</dbReference>
<keyword evidence="4" id="KW-0347">Helicase</keyword>
<evidence type="ECO:0000259" key="8">
    <source>
        <dbReference type="Pfam" id="PF13087"/>
    </source>
</evidence>
<proteinExistence type="inferred from homology"/>
<feature type="domain" description="DNA2/NAM7 helicase helicase" evidence="7">
    <location>
        <begin position="707"/>
        <end position="814"/>
    </location>
</feature>
<dbReference type="InterPro" id="IPR041679">
    <property type="entry name" value="DNA2/NAM7-like_C"/>
</dbReference>
<dbReference type="RefSeq" id="WP_167661286.1">
    <property type="nucleotide sequence ID" value="NZ_BMCQ01000006.1"/>
</dbReference>
<evidence type="ECO:0000259" key="7">
    <source>
        <dbReference type="Pfam" id="PF13086"/>
    </source>
</evidence>